<feature type="region of interest" description="Disordered" evidence="1">
    <location>
        <begin position="1"/>
        <end position="34"/>
    </location>
</feature>
<dbReference type="PANTHER" id="PTHR32046:SF11">
    <property type="entry name" value="IMMUNE-ASSOCIATED NUCLEOTIDE-BINDING PROTEIN 10-LIKE"/>
    <property type="match status" value="1"/>
</dbReference>
<feature type="domain" description="DUF7932" evidence="2">
    <location>
        <begin position="216"/>
        <end position="336"/>
    </location>
</feature>
<evidence type="ECO:0000313" key="3">
    <source>
        <dbReference type="EMBL" id="KAF1992020.1"/>
    </source>
</evidence>
<evidence type="ECO:0000313" key="4">
    <source>
        <dbReference type="Proteomes" id="UP000800041"/>
    </source>
</evidence>
<dbReference type="EMBL" id="ML977138">
    <property type="protein sequence ID" value="KAF1992020.1"/>
    <property type="molecule type" value="Genomic_DNA"/>
</dbReference>
<feature type="compositionally biased region" description="Acidic residues" evidence="1">
    <location>
        <begin position="798"/>
        <end position="811"/>
    </location>
</feature>
<feature type="compositionally biased region" description="Polar residues" evidence="1">
    <location>
        <begin position="1144"/>
        <end position="1171"/>
    </location>
</feature>
<dbReference type="InterPro" id="IPR057692">
    <property type="entry name" value="DUF7932"/>
</dbReference>
<feature type="compositionally biased region" description="Polar residues" evidence="1">
    <location>
        <begin position="1122"/>
        <end position="1136"/>
    </location>
</feature>
<name>A0A6G1HG68_9PEZI</name>
<evidence type="ECO:0000256" key="1">
    <source>
        <dbReference type="SAM" id="MobiDB-lite"/>
    </source>
</evidence>
<accession>A0A6G1HG68</accession>
<feature type="region of interest" description="Disordered" evidence="1">
    <location>
        <begin position="1122"/>
        <end position="1171"/>
    </location>
</feature>
<dbReference type="Pfam" id="PF25560">
    <property type="entry name" value="DUF7932"/>
    <property type="match status" value="1"/>
</dbReference>
<gene>
    <name evidence="3" type="ORF">K402DRAFT_459220</name>
</gene>
<organism evidence="3 4">
    <name type="scientific">Aulographum hederae CBS 113979</name>
    <dbReference type="NCBI Taxonomy" id="1176131"/>
    <lineage>
        <taxon>Eukaryota</taxon>
        <taxon>Fungi</taxon>
        <taxon>Dikarya</taxon>
        <taxon>Ascomycota</taxon>
        <taxon>Pezizomycotina</taxon>
        <taxon>Dothideomycetes</taxon>
        <taxon>Pleosporomycetidae</taxon>
        <taxon>Aulographales</taxon>
        <taxon>Aulographaceae</taxon>
    </lineage>
</organism>
<reference evidence="3" key="1">
    <citation type="journal article" date="2020" name="Stud. Mycol.">
        <title>101 Dothideomycetes genomes: a test case for predicting lifestyles and emergence of pathogens.</title>
        <authorList>
            <person name="Haridas S."/>
            <person name="Albert R."/>
            <person name="Binder M."/>
            <person name="Bloem J."/>
            <person name="Labutti K."/>
            <person name="Salamov A."/>
            <person name="Andreopoulos B."/>
            <person name="Baker S."/>
            <person name="Barry K."/>
            <person name="Bills G."/>
            <person name="Bluhm B."/>
            <person name="Cannon C."/>
            <person name="Castanera R."/>
            <person name="Culley D."/>
            <person name="Daum C."/>
            <person name="Ezra D."/>
            <person name="Gonzalez J."/>
            <person name="Henrissat B."/>
            <person name="Kuo A."/>
            <person name="Liang C."/>
            <person name="Lipzen A."/>
            <person name="Lutzoni F."/>
            <person name="Magnuson J."/>
            <person name="Mondo S."/>
            <person name="Nolan M."/>
            <person name="Ohm R."/>
            <person name="Pangilinan J."/>
            <person name="Park H.-J."/>
            <person name="Ramirez L."/>
            <person name="Alfaro M."/>
            <person name="Sun H."/>
            <person name="Tritt A."/>
            <person name="Yoshinaga Y."/>
            <person name="Zwiers L.-H."/>
            <person name="Turgeon B."/>
            <person name="Goodwin S."/>
            <person name="Spatafora J."/>
            <person name="Crous P."/>
            <person name="Grigoriev I."/>
        </authorList>
    </citation>
    <scope>NUCLEOTIDE SEQUENCE</scope>
    <source>
        <strain evidence="3">CBS 113979</strain>
    </source>
</reference>
<dbReference type="PANTHER" id="PTHR32046">
    <property type="entry name" value="G DOMAIN-CONTAINING PROTEIN"/>
    <property type="match status" value="1"/>
</dbReference>
<sequence length="1171" mass="128871">MDKEEYEPGNVGGRGGNGGLGSKGGNGGNGGKTEIWMSEENVHLILAVNWVLEAGQGGKAGYHGLSGSGGPGGQGGSGYIWKEAAGYQCSCSPGGSDLSPTSPTNNNLSELNQLRAGSDLTFAFPQGAQQALLNSDSTALARRDQLSRDTVHLPSCQQEYITHNRPGARNGKKGSSGRTPTALLLPGRDGVDGTAFICVQNSNGSVSTYKSKFQSKLLDFEVIDENNDSIFEPGECVVISNFKIKNCGGMPTPTKTLIPLTMQFSSWLTPLPGKDVVHLPLGIKPGETKQISDELWAVIKSRPTVRPDGTAFIANAKIKLEAIGPDLDRKLSYYAFPSHEHFVKSARIPKPVSPPHHYGGLESEASQNSVLDKYIGKTVLALDDDLFEYCDQGQRSILDFIDHRDGTALTQKGTRVVSVQRKTEGRHDREGQKIENVLQSALLKDNHSNTTDLHQLDNVNALVARLKQLRDNPLTPRSEEQYFIPLTNRRGKGPKIAKTLSKQFPLDKFIVTDDPSGFGVRVAHCSAHGLDCSTAQVAQSSNGIGRTKTYSGLNPAEAYLCVAALPLKARLDLLLASQNQEATIRHSEFIIDAALTSIQKEMYDQTQAMAKHSRWRDGLFSSSGDISTKSLYDPDADTITSVLEYEIMDNVASSVDDPTSLATPKEWLSPFKRTRSHVRRNLMEKVEEVIASSEQYNDSIFGDFEQSIKTFKRSVSQRVLHKDYQGDINADIQYIIQNAIRDVNQSLTTNDEVMPESVYKSPAELSGRKKEYNIAQDQRQCDQRQNCQWTRDLGLEIIESDSEKDEEEDKVELEGFSAAAAPELPSTSTRISSLFSTNTRNPPPLPQFREPLRNRSSLPELPSTHFTATRPGPEARSPAKHEGPPPIYSSALTRTPPPLPQSRDALQNRSSFPERPSNHFTATRPKLTVAATVTVIDSTIEGQLKNHANDVTLRETALAQHRRRIAEYKQEQEVIRNSAAKFGVFLRKHSLVPYNDALIAHLDHMIKEEQMKVQAGGNQKLLLSLTEERHKHKEAIEVIMRNVKQSSSRGVNDLSDGAIDPIVQTLYGLKHFGKTLENMKHGITAAHQATYREVPHTIGRRTIRGQGRAGTVQLPVLHEAPTSSQALVPPSQSSMSVRRGAPSQPFQSAPSVRLSMPNTGSNKKWQWFSRT</sequence>
<dbReference type="OrthoDB" id="8954335at2759"/>
<dbReference type="AlphaFoldDB" id="A0A6G1HG68"/>
<feature type="compositionally biased region" description="Gly residues" evidence="1">
    <location>
        <begin position="10"/>
        <end position="31"/>
    </location>
</feature>
<dbReference type="Proteomes" id="UP000800041">
    <property type="component" value="Unassembled WGS sequence"/>
</dbReference>
<protein>
    <recommendedName>
        <fullName evidence="2">DUF7932 domain-containing protein</fullName>
    </recommendedName>
</protein>
<proteinExistence type="predicted"/>
<feature type="compositionally biased region" description="Polar residues" evidence="1">
    <location>
        <begin position="825"/>
        <end position="840"/>
    </location>
</feature>
<evidence type="ECO:0000259" key="2">
    <source>
        <dbReference type="Pfam" id="PF25560"/>
    </source>
</evidence>
<keyword evidence="4" id="KW-1185">Reference proteome</keyword>
<feature type="region of interest" description="Disordered" evidence="1">
    <location>
        <begin position="798"/>
        <end position="925"/>
    </location>
</feature>